<dbReference type="EMBL" id="VCNI01000001">
    <property type="protein sequence ID" value="TMU57375.1"/>
    <property type="molecule type" value="Genomic_DNA"/>
</dbReference>
<reference evidence="1 2" key="1">
    <citation type="submission" date="2019-05" db="EMBL/GenBank/DDBJ databases">
        <title>Flagellimonas sp. AsT0115, sp. nov., isolated from a marine red algae, Asparagopsis taxiformis.</title>
        <authorList>
            <person name="Kim J."/>
            <person name="Jeong S.E."/>
            <person name="Jeon C.O."/>
        </authorList>
    </citation>
    <scope>NUCLEOTIDE SEQUENCE [LARGE SCALE GENOMIC DNA]</scope>
    <source>
        <strain evidence="1 2">AsT0115</strain>
    </source>
</reference>
<evidence type="ECO:0008006" key="3">
    <source>
        <dbReference type="Google" id="ProtNLM"/>
    </source>
</evidence>
<evidence type="ECO:0000313" key="1">
    <source>
        <dbReference type="EMBL" id="TMU57375.1"/>
    </source>
</evidence>
<dbReference type="RefSeq" id="WP_138834802.1">
    <property type="nucleotide sequence ID" value="NZ_VCNI01000001.1"/>
</dbReference>
<protein>
    <recommendedName>
        <fullName evidence="3">DUF4296 domain-containing protein</fullName>
    </recommendedName>
</protein>
<accession>A0ABY2WQV2</accession>
<dbReference type="PROSITE" id="PS51257">
    <property type="entry name" value="PROKAR_LIPOPROTEIN"/>
    <property type="match status" value="1"/>
</dbReference>
<organism evidence="1 2">
    <name type="scientific">Flagellimonas algicola</name>
    <dbReference type="NCBI Taxonomy" id="2583815"/>
    <lineage>
        <taxon>Bacteria</taxon>
        <taxon>Pseudomonadati</taxon>
        <taxon>Bacteroidota</taxon>
        <taxon>Flavobacteriia</taxon>
        <taxon>Flavobacteriales</taxon>
        <taxon>Flavobacteriaceae</taxon>
        <taxon>Flagellimonas</taxon>
    </lineage>
</organism>
<comment type="caution">
    <text evidence="1">The sequence shown here is derived from an EMBL/GenBank/DDBJ whole genome shotgun (WGS) entry which is preliminary data.</text>
</comment>
<evidence type="ECO:0000313" key="2">
    <source>
        <dbReference type="Proteomes" id="UP000751614"/>
    </source>
</evidence>
<proteinExistence type="predicted"/>
<name>A0ABY2WQV2_9FLAO</name>
<gene>
    <name evidence="1" type="ORF">FGG15_07475</name>
</gene>
<keyword evidence="2" id="KW-1185">Reference proteome</keyword>
<dbReference type="Proteomes" id="UP000751614">
    <property type="component" value="Unassembled WGS sequence"/>
</dbReference>
<sequence length="147" mass="16873">MEKVKNYKLLLFLILILGSCRTDKRKTDVVYPFRNLVLENIIIEKGVGIKDTLKLSNKLRLKSIEKRLGEIDSSDLLKGKRIHGASTLCNAFMYTNEKKYLLNISKHPTEGIIANFLEQKQGSEFQSYLGAYLNADEIYELLVKESE</sequence>